<organism evidence="3 4">
    <name type="scientific">Pseudonocardia endophytica</name>
    <dbReference type="NCBI Taxonomy" id="401976"/>
    <lineage>
        <taxon>Bacteria</taxon>
        <taxon>Bacillati</taxon>
        <taxon>Actinomycetota</taxon>
        <taxon>Actinomycetes</taxon>
        <taxon>Pseudonocardiales</taxon>
        <taxon>Pseudonocardiaceae</taxon>
        <taxon>Pseudonocardia</taxon>
    </lineage>
</organism>
<proteinExistence type="inferred from homology"/>
<accession>A0A4R1HPN3</accession>
<protein>
    <submittedName>
        <fullName evidence="3">Uncharacterized protein YndB with AHSA1/START domain</fullName>
    </submittedName>
</protein>
<evidence type="ECO:0000313" key="3">
    <source>
        <dbReference type="EMBL" id="TCK22380.1"/>
    </source>
</evidence>
<comment type="caution">
    <text evidence="3">The sequence shown here is derived from an EMBL/GenBank/DDBJ whole genome shotgun (WGS) entry which is preliminary data.</text>
</comment>
<feature type="domain" description="Activator of Hsp90 ATPase homologue 1/2-like C-terminal" evidence="2">
    <location>
        <begin position="15"/>
        <end position="152"/>
    </location>
</feature>
<name>A0A4R1HPN3_PSEEN</name>
<dbReference type="Gene3D" id="3.30.530.20">
    <property type="match status" value="1"/>
</dbReference>
<sequence>MIDTELDLEVQRVIRAPRDRVWRAWTDPARFERWWVPAPARCRVEAMELVPGGAFRTLISTDDGAFVPHMDACVLAVDDGARLLFTDALTGGWRPSSQPFMTAEITLADHPDGTAYRAMAMHRDRTDRDTHESLGFLDGWGTVVAQLADLVESS</sequence>
<keyword evidence="4" id="KW-1185">Reference proteome</keyword>
<dbReference type="Pfam" id="PF08327">
    <property type="entry name" value="AHSA1"/>
    <property type="match status" value="1"/>
</dbReference>
<dbReference type="InterPro" id="IPR023393">
    <property type="entry name" value="START-like_dom_sf"/>
</dbReference>
<dbReference type="EMBL" id="SMFZ01000002">
    <property type="protein sequence ID" value="TCK22380.1"/>
    <property type="molecule type" value="Genomic_DNA"/>
</dbReference>
<dbReference type="RefSeq" id="WP_341540457.1">
    <property type="nucleotide sequence ID" value="NZ_SMFZ01000002.1"/>
</dbReference>
<dbReference type="AlphaFoldDB" id="A0A4R1HPN3"/>
<evidence type="ECO:0000256" key="1">
    <source>
        <dbReference type="ARBA" id="ARBA00006817"/>
    </source>
</evidence>
<reference evidence="3 4" key="1">
    <citation type="submission" date="2019-03" db="EMBL/GenBank/DDBJ databases">
        <title>Sequencing the genomes of 1000 actinobacteria strains.</title>
        <authorList>
            <person name="Klenk H.-P."/>
        </authorList>
    </citation>
    <scope>NUCLEOTIDE SEQUENCE [LARGE SCALE GENOMIC DNA]</scope>
    <source>
        <strain evidence="3 4">DSM 44969</strain>
    </source>
</reference>
<evidence type="ECO:0000313" key="4">
    <source>
        <dbReference type="Proteomes" id="UP000295560"/>
    </source>
</evidence>
<dbReference type="InterPro" id="IPR013538">
    <property type="entry name" value="ASHA1/2-like_C"/>
</dbReference>
<dbReference type="Proteomes" id="UP000295560">
    <property type="component" value="Unassembled WGS sequence"/>
</dbReference>
<dbReference type="CDD" id="cd08896">
    <property type="entry name" value="SRPBCC_CalC_Aha1-like_3"/>
    <property type="match status" value="1"/>
</dbReference>
<dbReference type="SUPFAM" id="SSF55961">
    <property type="entry name" value="Bet v1-like"/>
    <property type="match status" value="1"/>
</dbReference>
<evidence type="ECO:0000259" key="2">
    <source>
        <dbReference type="Pfam" id="PF08327"/>
    </source>
</evidence>
<comment type="similarity">
    <text evidence="1">Belongs to the AHA1 family.</text>
</comment>
<gene>
    <name evidence="3" type="ORF">EV378_6382</name>
</gene>